<feature type="region of interest" description="Disordered" evidence="1">
    <location>
        <begin position="1"/>
        <end position="52"/>
    </location>
</feature>
<feature type="compositionally biased region" description="Basic and acidic residues" evidence="1">
    <location>
        <begin position="12"/>
        <end position="32"/>
    </location>
</feature>
<comment type="caution">
    <text evidence="2">The sequence shown here is derived from an EMBL/GenBank/DDBJ whole genome shotgun (WGS) entry which is preliminary data.</text>
</comment>
<name>A0AAD4UI57_OVIAM</name>
<gene>
    <name evidence="2" type="ORF">MG293_000013</name>
</gene>
<evidence type="ECO:0000313" key="2">
    <source>
        <dbReference type="EMBL" id="KAI4547683.1"/>
    </source>
</evidence>
<organism evidence="2 3">
    <name type="scientific">Ovis ammon polii</name>
    <dbReference type="NCBI Taxonomy" id="230172"/>
    <lineage>
        <taxon>Eukaryota</taxon>
        <taxon>Metazoa</taxon>
        <taxon>Chordata</taxon>
        <taxon>Craniata</taxon>
        <taxon>Vertebrata</taxon>
        <taxon>Euteleostomi</taxon>
        <taxon>Mammalia</taxon>
        <taxon>Eutheria</taxon>
        <taxon>Laurasiatheria</taxon>
        <taxon>Artiodactyla</taxon>
        <taxon>Ruminantia</taxon>
        <taxon>Pecora</taxon>
        <taxon>Bovidae</taxon>
        <taxon>Caprinae</taxon>
        <taxon>Ovis</taxon>
    </lineage>
</organism>
<dbReference type="AlphaFoldDB" id="A0AAD4UI57"/>
<dbReference type="Proteomes" id="UP001214576">
    <property type="component" value="Unassembled WGS sequence"/>
</dbReference>
<protein>
    <submittedName>
        <fullName evidence="2">Uncharacterized protein</fullName>
    </submittedName>
</protein>
<accession>A0AAD4UI57</accession>
<evidence type="ECO:0000313" key="3">
    <source>
        <dbReference type="Proteomes" id="UP001214576"/>
    </source>
</evidence>
<proteinExistence type="predicted"/>
<reference evidence="2" key="1">
    <citation type="submission" date="2022-03" db="EMBL/GenBank/DDBJ databases">
        <title>Genomic analyses of argali, domestic sheep and their hybrids provide insights into chromosomal evolution, heterosis and genetic basis of agronomic traits.</title>
        <authorList>
            <person name="Li M."/>
        </authorList>
    </citation>
    <scope>NUCLEOTIDE SEQUENCE</scope>
    <source>
        <strain evidence="2">CAU-MHL-2022a</strain>
        <tissue evidence="2">Skin</tissue>
    </source>
</reference>
<sequence>MGNGAQTPRLLKPRDPKARARQPEKRRNEEATLHNQRKPAGSKEDLAQPKSNKQFSPVSLMFLPTFSQDSMYAMAPAPVLLPGKSHGRRSLVGCSPWAREESDTTERLHFHFSLSCIGEGNGSPLQCSCLENPRDGGAWWAAVYGVTQSRTRLKRLSSGGGSMLWQVARFPSFFMMQ</sequence>
<dbReference type="EMBL" id="JAKZEL010000001">
    <property type="protein sequence ID" value="KAI4547683.1"/>
    <property type="molecule type" value="Genomic_DNA"/>
</dbReference>
<keyword evidence="3" id="KW-1185">Reference proteome</keyword>
<evidence type="ECO:0000256" key="1">
    <source>
        <dbReference type="SAM" id="MobiDB-lite"/>
    </source>
</evidence>